<dbReference type="AlphaFoldDB" id="A0A0V1KLR5"/>
<evidence type="ECO:0000313" key="2">
    <source>
        <dbReference type="EMBL" id="KRZ48234.1"/>
    </source>
</evidence>
<feature type="compositionally biased region" description="Basic residues" evidence="1">
    <location>
        <begin position="202"/>
        <end position="216"/>
    </location>
</feature>
<dbReference type="PANTHER" id="PTHR47331:SF1">
    <property type="entry name" value="GAG-LIKE PROTEIN"/>
    <property type="match status" value="1"/>
</dbReference>
<dbReference type="Pfam" id="PF03564">
    <property type="entry name" value="DUF1759"/>
    <property type="match status" value="1"/>
</dbReference>
<name>A0A0V1KLR5_9BILA</name>
<dbReference type="PANTHER" id="PTHR47331">
    <property type="entry name" value="PHD-TYPE DOMAIN-CONTAINING PROTEIN"/>
    <property type="match status" value="1"/>
</dbReference>
<evidence type="ECO:0000256" key="1">
    <source>
        <dbReference type="SAM" id="MobiDB-lite"/>
    </source>
</evidence>
<sequence length="334" mass="37614">MEETFRAADALQTEVEPDLEDEERQAAIDDWAACRQRYRVEKFRARARMVGARRECPIGGDNVSVSRPAVRTGNGRLPEVANIHKRGDLDNTIKFTYLLSSTEGTARRAIEGISLTPENYTHAVDILKERFGRPRMVIRKHRAPACHEMTARGIQSLVDEVTKHLRCLTALDKDSFTGRLPVCEALMPMLQAKRVGSPSRREKTRNHQIQKSRNHAAKSEQQTPTKKPSRPEWKQGERIRSTAAALAVVAAHSCLFCSGEHKAEECEKFLQADLFPRRDMVEAKDVCFNCLATGHLPRGCRDGGNCGVDGCRQPHHKLLHPSSTMEWARSLRSD</sequence>
<feature type="region of interest" description="Disordered" evidence="1">
    <location>
        <begin position="193"/>
        <end position="238"/>
    </location>
</feature>
<proteinExistence type="predicted"/>
<keyword evidence="3" id="KW-1185">Reference proteome</keyword>
<organism evidence="2 3">
    <name type="scientific">Trichinella nativa</name>
    <dbReference type="NCBI Taxonomy" id="6335"/>
    <lineage>
        <taxon>Eukaryota</taxon>
        <taxon>Metazoa</taxon>
        <taxon>Ecdysozoa</taxon>
        <taxon>Nematoda</taxon>
        <taxon>Enoplea</taxon>
        <taxon>Dorylaimia</taxon>
        <taxon>Trichinellida</taxon>
        <taxon>Trichinellidae</taxon>
        <taxon>Trichinella</taxon>
    </lineage>
</organism>
<evidence type="ECO:0000313" key="3">
    <source>
        <dbReference type="Proteomes" id="UP000054721"/>
    </source>
</evidence>
<dbReference type="InterPro" id="IPR005312">
    <property type="entry name" value="DUF1759"/>
</dbReference>
<gene>
    <name evidence="2" type="ORF">T02_4448</name>
</gene>
<accession>A0A0V1KLR5</accession>
<dbReference type="OrthoDB" id="10066767at2759"/>
<protein>
    <recommendedName>
        <fullName evidence="4">CCHC-type domain-containing protein</fullName>
    </recommendedName>
</protein>
<comment type="caution">
    <text evidence="2">The sequence shown here is derived from an EMBL/GenBank/DDBJ whole genome shotgun (WGS) entry which is preliminary data.</text>
</comment>
<dbReference type="EMBL" id="JYDW01000443">
    <property type="protein sequence ID" value="KRZ48234.1"/>
    <property type="molecule type" value="Genomic_DNA"/>
</dbReference>
<reference evidence="2 3" key="1">
    <citation type="submission" date="2015-05" db="EMBL/GenBank/DDBJ databases">
        <title>Evolution of Trichinella species and genotypes.</title>
        <authorList>
            <person name="Korhonen P.K."/>
            <person name="Edoardo P."/>
            <person name="Giuseppe L.R."/>
            <person name="Gasser R.B."/>
        </authorList>
    </citation>
    <scope>NUCLEOTIDE SEQUENCE [LARGE SCALE GENOMIC DNA]</scope>
    <source>
        <strain evidence="2">ISS10</strain>
    </source>
</reference>
<dbReference type="STRING" id="6335.A0A0V1KLR5"/>
<feature type="compositionally biased region" description="Basic and acidic residues" evidence="1">
    <location>
        <begin position="229"/>
        <end position="238"/>
    </location>
</feature>
<evidence type="ECO:0008006" key="4">
    <source>
        <dbReference type="Google" id="ProtNLM"/>
    </source>
</evidence>
<dbReference type="Proteomes" id="UP000054721">
    <property type="component" value="Unassembled WGS sequence"/>
</dbReference>